<proteinExistence type="predicted"/>
<dbReference type="GeneID" id="40317049"/>
<evidence type="ECO:0000259" key="2">
    <source>
        <dbReference type="Pfam" id="PF24466"/>
    </source>
</evidence>
<dbReference type="AlphaFoldDB" id="A0A3R7LVC1"/>
<feature type="domain" description="DUF7578" evidence="2">
    <location>
        <begin position="64"/>
        <end position="121"/>
    </location>
</feature>
<comment type="caution">
    <text evidence="3">The sequence shown here is derived from an EMBL/GenBank/DDBJ whole genome shotgun (WGS) entry which is preliminary data.</text>
</comment>
<dbReference type="RefSeq" id="XP_029229515.1">
    <property type="nucleotide sequence ID" value="XM_029370356.1"/>
</dbReference>
<sequence length="306" mass="34209">MSGRREEGIHAAAEGNSAADAPQGRRWGRAGPGSGDSNQRPAARRPRWTLDSSVEEVLLAGSVRVEEARLNDFLCSELGGRGVAEANGNVSMGEFVLEPGKYITSCNLLHDVISLPTFRAHAFREAARALRGRGVFSLWGLSERSCRGDINFWAKRKVFAALDEAVEQEYGQRREEKRQNREEAWKGREEARKRREGKQRAKLEEERARARAIAEARAEELKQLSHFTTAIEVEDLLLAGSVRVGEAMLNDFIRSNFGPGKGVEEDRNVPMREFVRDPGEYVADPALLEGILRLPAYRLCAEARQH</sequence>
<feature type="domain" description="DUF7578" evidence="2">
    <location>
        <begin position="244"/>
        <end position="304"/>
    </location>
</feature>
<dbReference type="EMBL" id="MKKU01000158">
    <property type="protein sequence ID" value="RNF21358.1"/>
    <property type="molecule type" value="Genomic_DNA"/>
</dbReference>
<accession>A0A3R7LVC1</accession>
<name>A0A3R7LVC1_9TRYP</name>
<reference evidence="3 4" key="1">
    <citation type="journal article" date="2018" name="BMC Genomics">
        <title>Genomic comparison of Trypanosoma conorhini and Trypanosoma rangeli to Trypanosoma cruzi strains of high and low virulence.</title>
        <authorList>
            <person name="Bradwell K.R."/>
            <person name="Koparde V.N."/>
            <person name="Matveyev A.V."/>
            <person name="Serrano M.G."/>
            <person name="Alves J.M."/>
            <person name="Parikh H."/>
            <person name="Huang B."/>
            <person name="Lee V."/>
            <person name="Espinosa-Alvarez O."/>
            <person name="Ortiz P.A."/>
            <person name="Costa-Martins A.G."/>
            <person name="Teixeira M.M."/>
            <person name="Buck G.A."/>
        </authorList>
    </citation>
    <scope>NUCLEOTIDE SEQUENCE [LARGE SCALE GENOMIC DNA]</scope>
    <source>
        <strain evidence="3 4">025E</strain>
    </source>
</reference>
<dbReference type="Pfam" id="PF24466">
    <property type="entry name" value="DUF7578"/>
    <property type="match status" value="2"/>
</dbReference>
<protein>
    <submittedName>
        <fullName evidence="3">Retrotransposon hot spot (RHS) protein</fullName>
    </submittedName>
</protein>
<evidence type="ECO:0000313" key="4">
    <source>
        <dbReference type="Proteomes" id="UP000284403"/>
    </source>
</evidence>
<organism evidence="3 4">
    <name type="scientific">Trypanosoma conorhini</name>
    <dbReference type="NCBI Taxonomy" id="83891"/>
    <lineage>
        <taxon>Eukaryota</taxon>
        <taxon>Discoba</taxon>
        <taxon>Euglenozoa</taxon>
        <taxon>Kinetoplastea</taxon>
        <taxon>Metakinetoplastina</taxon>
        <taxon>Trypanosomatida</taxon>
        <taxon>Trypanosomatidae</taxon>
        <taxon>Trypanosoma</taxon>
    </lineage>
</organism>
<dbReference type="Proteomes" id="UP000284403">
    <property type="component" value="Unassembled WGS sequence"/>
</dbReference>
<feature type="region of interest" description="Disordered" evidence="1">
    <location>
        <begin position="1"/>
        <end position="47"/>
    </location>
</feature>
<gene>
    <name evidence="3" type="ORF">Tco025E_03438</name>
</gene>
<feature type="region of interest" description="Disordered" evidence="1">
    <location>
        <begin position="170"/>
        <end position="202"/>
    </location>
</feature>
<evidence type="ECO:0000313" key="3">
    <source>
        <dbReference type="EMBL" id="RNF21358.1"/>
    </source>
</evidence>
<dbReference type="InterPro" id="IPR056000">
    <property type="entry name" value="DUF7578"/>
</dbReference>
<keyword evidence="4" id="KW-1185">Reference proteome</keyword>
<evidence type="ECO:0000256" key="1">
    <source>
        <dbReference type="SAM" id="MobiDB-lite"/>
    </source>
</evidence>